<comment type="similarity">
    <text evidence="1">Belongs to the PemK/MazF family.</text>
</comment>
<gene>
    <name evidence="3" type="ORF">ACFQ22_05665</name>
</gene>
<evidence type="ECO:0000313" key="3">
    <source>
        <dbReference type="EMBL" id="MFD1124853.1"/>
    </source>
</evidence>
<dbReference type="EMBL" id="JBHTLH010000015">
    <property type="protein sequence ID" value="MFD1124853.1"/>
    <property type="molecule type" value="Genomic_DNA"/>
</dbReference>
<organism evidence="3 4">
    <name type="scientific">Lentilactobacillus raoultii</name>
    <dbReference type="NCBI Taxonomy" id="1987503"/>
    <lineage>
        <taxon>Bacteria</taxon>
        <taxon>Bacillati</taxon>
        <taxon>Bacillota</taxon>
        <taxon>Bacilli</taxon>
        <taxon>Lactobacillales</taxon>
        <taxon>Lactobacillaceae</taxon>
        <taxon>Lentilactobacillus</taxon>
    </lineage>
</organism>
<comment type="caution">
    <text evidence="3">The sequence shown here is derived from an EMBL/GenBank/DDBJ whole genome shotgun (WGS) entry which is preliminary data.</text>
</comment>
<dbReference type="InterPro" id="IPR011067">
    <property type="entry name" value="Plasmid_toxin/cell-grow_inhib"/>
</dbReference>
<keyword evidence="4" id="KW-1185">Reference proteome</keyword>
<evidence type="ECO:0000313" key="4">
    <source>
        <dbReference type="Proteomes" id="UP001597156"/>
    </source>
</evidence>
<evidence type="ECO:0000256" key="1">
    <source>
        <dbReference type="ARBA" id="ARBA00007521"/>
    </source>
</evidence>
<dbReference type="Gene3D" id="2.30.30.110">
    <property type="match status" value="1"/>
</dbReference>
<sequence>MSYLSISIPRKAPKPGNQGPYLVVSNDEYNRHSNTVLLIFISSSDKYKTQERFIHSPLFKSIGLEAVHDTALLQHVRTIYPKVRFIGRRSL</sequence>
<dbReference type="SUPFAM" id="SSF50118">
    <property type="entry name" value="Cell growth inhibitor/plasmid maintenance toxic component"/>
    <property type="match status" value="1"/>
</dbReference>
<dbReference type="RefSeq" id="WP_306419366.1">
    <property type="nucleotide sequence ID" value="NZ_JBHTLH010000015.1"/>
</dbReference>
<name>A0ABW3PLM2_9LACO</name>
<dbReference type="InterPro" id="IPR003477">
    <property type="entry name" value="PemK-like"/>
</dbReference>
<evidence type="ECO:0000256" key="2">
    <source>
        <dbReference type="ARBA" id="ARBA00022649"/>
    </source>
</evidence>
<proteinExistence type="inferred from homology"/>
<protein>
    <submittedName>
        <fullName evidence="3">Type II toxin-antitoxin system PemK/MazF family toxin</fullName>
    </submittedName>
</protein>
<accession>A0ABW3PLM2</accession>
<keyword evidence="2" id="KW-1277">Toxin-antitoxin system</keyword>
<reference evidence="4" key="1">
    <citation type="journal article" date="2019" name="Int. J. Syst. Evol. Microbiol.">
        <title>The Global Catalogue of Microorganisms (GCM) 10K type strain sequencing project: providing services to taxonomists for standard genome sequencing and annotation.</title>
        <authorList>
            <consortium name="The Broad Institute Genomics Platform"/>
            <consortium name="The Broad Institute Genome Sequencing Center for Infectious Disease"/>
            <person name="Wu L."/>
            <person name="Ma J."/>
        </authorList>
    </citation>
    <scope>NUCLEOTIDE SEQUENCE [LARGE SCALE GENOMIC DNA]</scope>
    <source>
        <strain evidence="4">CCUG 71848</strain>
    </source>
</reference>
<dbReference type="Proteomes" id="UP001597156">
    <property type="component" value="Unassembled WGS sequence"/>
</dbReference>
<dbReference type="Pfam" id="PF02452">
    <property type="entry name" value="PemK_toxin"/>
    <property type="match status" value="1"/>
</dbReference>